<organism evidence="2 3">
    <name type="scientific">Pelomonas dachongensis</name>
    <dbReference type="NCBI Taxonomy" id="3299029"/>
    <lineage>
        <taxon>Bacteria</taxon>
        <taxon>Pseudomonadati</taxon>
        <taxon>Pseudomonadota</taxon>
        <taxon>Betaproteobacteria</taxon>
        <taxon>Burkholderiales</taxon>
        <taxon>Sphaerotilaceae</taxon>
        <taxon>Roseateles</taxon>
    </lineage>
</organism>
<comment type="caution">
    <text evidence="2">The sequence shown here is derived from an EMBL/GenBank/DDBJ whole genome shotgun (WGS) entry which is preliminary data.</text>
</comment>
<evidence type="ECO:0000256" key="1">
    <source>
        <dbReference type="SAM" id="SignalP"/>
    </source>
</evidence>
<keyword evidence="3" id="KW-1185">Reference proteome</keyword>
<evidence type="ECO:0000313" key="3">
    <source>
        <dbReference type="Proteomes" id="UP001606300"/>
    </source>
</evidence>
<keyword evidence="1" id="KW-0732">Signal</keyword>
<dbReference type="Proteomes" id="UP001606300">
    <property type="component" value="Unassembled WGS sequence"/>
</dbReference>
<proteinExistence type="predicted"/>
<sequence length="45" mass="4733">MNAFPLSVSRSLLLSLILAAPAAWALDGDKPQLPKPAKVDADKSD</sequence>
<protein>
    <submittedName>
        <fullName evidence="2">Uncharacterized protein</fullName>
    </submittedName>
</protein>
<accession>A0ABW7EV29</accession>
<dbReference type="EMBL" id="JBIGHY010000007">
    <property type="protein sequence ID" value="MFG6416090.1"/>
    <property type="molecule type" value="Genomic_DNA"/>
</dbReference>
<reference evidence="2 3" key="1">
    <citation type="submission" date="2024-09" db="EMBL/GenBank/DDBJ databases">
        <title>Novel species of the genus Pelomonas and Roseateles isolated from streams.</title>
        <authorList>
            <person name="Lu H."/>
        </authorList>
    </citation>
    <scope>NUCLEOTIDE SEQUENCE [LARGE SCALE GENOMIC DNA]</scope>
    <source>
        <strain evidence="2 3">DC23W</strain>
    </source>
</reference>
<gene>
    <name evidence="2" type="ORF">ACG02S_19515</name>
</gene>
<feature type="chain" id="PRO_5046637837" evidence="1">
    <location>
        <begin position="26"/>
        <end position="45"/>
    </location>
</feature>
<dbReference type="RefSeq" id="WP_394472157.1">
    <property type="nucleotide sequence ID" value="NZ_JBIGHY010000007.1"/>
</dbReference>
<feature type="signal peptide" evidence="1">
    <location>
        <begin position="1"/>
        <end position="25"/>
    </location>
</feature>
<name>A0ABW7EV29_9BURK</name>
<evidence type="ECO:0000313" key="2">
    <source>
        <dbReference type="EMBL" id="MFG6416090.1"/>
    </source>
</evidence>